<dbReference type="OMA" id="KYWKKER"/>
<organism evidence="1 2">
    <name type="scientific">Saprolegnia diclina (strain VS20)</name>
    <dbReference type="NCBI Taxonomy" id="1156394"/>
    <lineage>
        <taxon>Eukaryota</taxon>
        <taxon>Sar</taxon>
        <taxon>Stramenopiles</taxon>
        <taxon>Oomycota</taxon>
        <taxon>Saprolegniomycetes</taxon>
        <taxon>Saprolegniales</taxon>
        <taxon>Saprolegniaceae</taxon>
        <taxon>Saprolegnia</taxon>
    </lineage>
</organism>
<dbReference type="RefSeq" id="XP_008613108.1">
    <property type="nucleotide sequence ID" value="XM_008614886.1"/>
</dbReference>
<keyword evidence="2" id="KW-1185">Reference proteome</keyword>
<dbReference type="Proteomes" id="UP000030762">
    <property type="component" value="Unassembled WGS sequence"/>
</dbReference>
<proteinExistence type="predicted"/>
<dbReference type="EMBL" id="JH767159">
    <property type="protein sequence ID" value="EQC33468.1"/>
    <property type="molecule type" value="Genomic_DNA"/>
</dbReference>
<dbReference type="GeneID" id="19949706"/>
<dbReference type="eggNOG" id="ENOG502S5QC">
    <property type="taxonomic scope" value="Eukaryota"/>
</dbReference>
<dbReference type="InParanoid" id="T0RME8"/>
<evidence type="ECO:0000313" key="1">
    <source>
        <dbReference type="EMBL" id="EQC33468.1"/>
    </source>
</evidence>
<gene>
    <name evidence="1" type="ORF">SDRG_08979</name>
</gene>
<sequence length="408" mass="45506">METLLHSMISLSLSPDALLQDHAFEDVERCEDYPAETNAGPPPFSIDTDDQQSREEKLFLVFTSFALQTSSDDPTCIRLGNVIKLLQECRIVLDTVATSSSPLVLKDAKPLVALTIRDVEMLASKLMHTRTTSVKLSYDKFLHFLWALAQQAHPGVSPPMAFKYIVDQCVQTPRSAKMRPPRISTTRPRAVAQKLLGAFEASLLEIFSYYAIPPDSRNPMDKKPHLGDRRRGFYWSYSHALTFARKYGLSAYLSVTSFAYAYVDSLVKIDDLSRRLTYDGFCDLLMRIALQLAAHPDTDAVLRLKALFQLMWMRCASAKSGDPASAQICGARDHVGTGQSLVKNAESQTFAATYLKMWRKDRFMDYMTLVTPAPPPPIATTKLAMTQVLGAAPGHSIYHAAHRSVSTM</sequence>
<dbReference type="VEuPathDB" id="FungiDB:SDRG_08979"/>
<reference evidence="1 2" key="1">
    <citation type="submission" date="2012-04" db="EMBL/GenBank/DDBJ databases">
        <title>The Genome Sequence of Saprolegnia declina VS20.</title>
        <authorList>
            <consortium name="The Broad Institute Genome Sequencing Platform"/>
            <person name="Russ C."/>
            <person name="Nusbaum C."/>
            <person name="Tyler B."/>
            <person name="van West P."/>
            <person name="Dieguez-Uribeondo J."/>
            <person name="de Bruijn I."/>
            <person name="Tripathy S."/>
            <person name="Jiang R."/>
            <person name="Young S.K."/>
            <person name="Zeng Q."/>
            <person name="Gargeya S."/>
            <person name="Fitzgerald M."/>
            <person name="Haas B."/>
            <person name="Abouelleil A."/>
            <person name="Alvarado L."/>
            <person name="Arachchi H.M."/>
            <person name="Berlin A."/>
            <person name="Chapman S.B."/>
            <person name="Goldberg J."/>
            <person name="Griggs A."/>
            <person name="Gujja S."/>
            <person name="Hansen M."/>
            <person name="Howarth C."/>
            <person name="Imamovic A."/>
            <person name="Larimer J."/>
            <person name="McCowen C."/>
            <person name="Montmayeur A."/>
            <person name="Murphy C."/>
            <person name="Neiman D."/>
            <person name="Pearson M."/>
            <person name="Priest M."/>
            <person name="Roberts A."/>
            <person name="Saif S."/>
            <person name="Shea T."/>
            <person name="Sisk P."/>
            <person name="Sykes S."/>
            <person name="Wortman J."/>
            <person name="Nusbaum C."/>
            <person name="Birren B."/>
        </authorList>
    </citation>
    <scope>NUCLEOTIDE SEQUENCE [LARGE SCALE GENOMIC DNA]</scope>
    <source>
        <strain evidence="1 2">VS20</strain>
    </source>
</reference>
<protein>
    <submittedName>
        <fullName evidence="1">Uncharacterized protein</fullName>
    </submittedName>
</protein>
<accession>T0RME8</accession>
<name>T0RME8_SAPDV</name>
<evidence type="ECO:0000313" key="2">
    <source>
        <dbReference type="Proteomes" id="UP000030762"/>
    </source>
</evidence>
<dbReference type="AlphaFoldDB" id="T0RME8"/>
<dbReference type="OrthoDB" id="64117at2759"/>